<evidence type="ECO:0000313" key="3">
    <source>
        <dbReference type="Proteomes" id="UP000241193"/>
    </source>
</evidence>
<dbReference type="AlphaFoldDB" id="A0A2T4ID79"/>
<feature type="chain" id="PRO_5015710814" description="Surface antigen" evidence="1">
    <location>
        <begin position="31"/>
        <end position="184"/>
    </location>
</feature>
<feature type="signal peptide" evidence="1">
    <location>
        <begin position="1"/>
        <end position="30"/>
    </location>
</feature>
<accession>A0A2T4ID79</accession>
<organism evidence="2 3">
    <name type="scientific">Pseudothauera lacus</name>
    <dbReference type="NCBI Taxonomy" id="2136175"/>
    <lineage>
        <taxon>Bacteria</taxon>
        <taxon>Pseudomonadati</taxon>
        <taxon>Pseudomonadota</taxon>
        <taxon>Betaproteobacteria</taxon>
        <taxon>Rhodocyclales</taxon>
        <taxon>Zoogloeaceae</taxon>
        <taxon>Pseudothauera</taxon>
    </lineage>
</organism>
<dbReference type="RefSeq" id="WP_107494247.1">
    <property type="nucleotide sequence ID" value="NZ_PZKC01000011.1"/>
</dbReference>
<sequence>MLTTSPRSALRRLLALHALALLPLSCAAVAEPPGAGPAPAWKAQQETVYLGYTGTRWANDFGIAGGSCDRAAVAAARAATTAGRRGEVATLVGGAITAVLGAEMAAAAAEADRACIAHALELLPLGRRASWSDDSGVRFEMIPENGSNSRHCRDFTLRGSGARTLQARGRACRQGDGRWELSPP</sequence>
<dbReference type="Proteomes" id="UP000241193">
    <property type="component" value="Unassembled WGS sequence"/>
</dbReference>
<proteinExistence type="predicted"/>
<name>A0A2T4ID79_9RHOO</name>
<evidence type="ECO:0008006" key="4">
    <source>
        <dbReference type="Google" id="ProtNLM"/>
    </source>
</evidence>
<keyword evidence="3" id="KW-1185">Reference proteome</keyword>
<gene>
    <name evidence="2" type="ORF">C8261_13530</name>
</gene>
<comment type="caution">
    <text evidence="2">The sequence shown here is derived from an EMBL/GenBank/DDBJ whole genome shotgun (WGS) entry which is preliminary data.</text>
</comment>
<reference evidence="2 3" key="2">
    <citation type="submission" date="2018-04" db="EMBL/GenBank/DDBJ databases">
        <title>Thauera lacus sp. nov., isolated from an saline lake in Inner Mongolia, China.</title>
        <authorList>
            <person name="Liang Q.-Y."/>
        </authorList>
    </citation>
    <scope>NUCLEOTIDE SEQUENCE [LARGE SCALE GENOMIC DNA]</scope>
    <source>
        <strain evidence="2 3">D20</strain>
    </source>
</reference>
<evidence type="ECO:0000256" key="1">
    <source>
        <dbReference type="SAM" id="SignalP"/>
    </source>
</evidence>
<keyword evidence="1" id="KW-0732">Signal</keyword>
<dbReference type="OrthoDB" id="5296356at2"/>
<protein>
    <recommendedName>
        <fullName evidence="4">Surface antigen</fullName>
    </recommendedName>
</protein>
<reference evidence="2 3" key="1">
    <citation type="submission" date="2018-03" db="EMBL/GenBank/DDBJ databases">
        <authorList>
            <person name="Keele B.F."/>
        </authorList>
    </citation>
    <scope>NUCLEOTIDE SEQUENCE [LARGE SCALE GENOMIC DNA]</scope>
    <source>
        <strain evidence="2 3">D20</strain>
    </source>
</reference>
<dbReference type="EMBL" id="PZKC01000011">
    <property type="protein sequence ID" value="PTD95727.1"/>
    <property type="molecule type" value="Genomic_DNA"/>
</dbReference>
<evidence type="ECO:0000313" key="2">
    <source>
        <dbReference type="EMBL" id="PTD95727.1"/>
    </source>
</evidence>